<keyword evidence="2 5" id="KW-0547">Nucleotide-binding</keyword>
<dbReference type="SUPFAM" id="SSF56112">
    <property type="entry name" value="Protein kinase-like (PK-like)"/>
    <property type="match status" value="1"/>
</dbReference>
<evidence type="ECO:0000256" key="4">
    <source>
        <dbReference type="ARBA" id="ARBA00022840"/>
    </source>
</evidence>
<evidence type="ECO:0000256" key="2">
    <source>
        <dbReference type="ARBA" id="ARBA00022741"/>
    </source>
</evidence>
<dbReference type="PANTHER" id="PTHR43289">
    <property type="entry name" value="MITOGEN-ACTIVATED PROTEIN KINASE KINASE KINASE 20-RELATED"/>
    <property type="match status" value="1"/>
</dbReference>
<keyword evidence="8" id="KW-1185">Reference proteome</keyword>
<comment type="caution">
    <text evidence="7">The sequence shown here is derived from an EMBL/GenBank/DDBJ whole genome shotgun (WGS) entry which is preliminary data.</text>
</comment>
<dbReference type="SMART" id="SM00220">
    <property type="entry name" value="S_TKc"/>
    <property type="match status" value="1"/>
</dbReference>
<dbReference type="PROSITE" id="PS00107">
    <property type="entry name" value="PROTEIN_KINASE_ATP"/>
    <property type="match status" value="1"/>
</dbReference>
<dbReference type="PANTHER" id="PTHR43289:SF34">
    <property type="entry name" value="SERINE_THREONINE-PROTEIN KINASE YBDM-RELATED"/>
    <property type="match status" value="1"/>
</dbReference>
<dbReference type="SMART" id="SM00564">
    <property type="entry name" value="PQQ"/>
    <property type="match status" value="5"/>
</dbReference>
<sequence>MRTLGAGDPLRLGPYRIVGVLGEGGMGKVYLGRDAEGRPAAVKVLLPELAHDRHLVDRFVREAQTARAVTGDGIARVLGAELESGRPWIASEFLAGPTLDDAVQRHGPLDEALVRELARALAATLGEIHATGLVHRDLKPSNVVLTSRGPRVIDFGIARPEHGLTLTRTGQIPVTPGYGAPEQVLGQRVGPAADVFSLGAVLVFAASGRPAYTGAEITAILYEVVHGAPDLTPVPQALRYLVEPCFAKDPAARPLPAQVAEAARAPQRGARLWRSGPYAGDIREREAAAKRLTGQAPPTVVPGAAGPGTEATVVPAARPSRRRLLLTLAGGGALVAAGAGGAVWWLSDGRPAAFTDPFDIPSAATVRPAELGTGAGTPQALWGPVEGVADGGSPAPLPVRDVVVFAAAGGGVAARRVTDGKERWRAGDVRGDAGYLSIADRLVATADSDGVLRTYVASTGEPRWTADAGVNTLLAADAAHVYVLTSGGEVRCVATKDAKVRWTRRPPLPLTGGRPAAALGAGVLVICTSAGDVAAVRTADGAKAWVRKGQAAGALRPAIDNGTVYLGGHTLAAVGAGDGAVRWSVPTMQPIRRGVYGFGPPTVASGVVYALDGDALRSLRTDGEQAGMVTMVAGVTPPWQPPVVQAGSVWVVESRDTGISGWPRGADVASSQGQTYPLKEGSGRTAAGAANRLFVLNSGALMALRVF</sequence>
<dbReference type="InterPro" id="IPR008271">
    <property type="entry name" value="Ser/Thr_kinase_AS"/>
</dbReference>
<dbReference type="Pfam" id="PF00069">
    <property type="entry name" value="Pkinase"/>
    <property type="match status" value="1"/>
</dbReference>
<dbReference type="CDD" id="cd14014">
    <property type="entry name" value="STKc_PknB_like"/>
    <property type="match status" value="1"/>
</dbReference>
<gene>
    <name evidence="7" type="ORF">ACFP3M_05210</name>
</gene>
<evidence type="ECO:0000313" key="8">
    <source>
        <dbReference type="Proteomes" id="UP001596241"/>
    </source>
</evidence>
<keyword evidence="3 7" id="KW-0418">Kinase</keyword>
<keyword evidence="4 5" id="KW-0067">ATP-binding</keyword>
<keyword evidence="1" id="KW-0808">Transferase</keyword>
<dbReference type="Gene3D" id="2.130.10.10">
    <property type="entry name" value="YVTN repeat-like/Quinoprotein amine dehydrogenase"/>
    <property type="match status" value="2"/>
</dbReference>
<evidence type="ECO:0000256" key="3">
    <source>
        <dbReference type="ARBA" id="ARBA00022777"/>
    </source>
</evidence>
<dbReference type="InterPro" id="IPR015943">
    <property type="entry name" value="WD40/YVTN_repeat-like_dom_sf"/>
</dbReference>
<dbReference type="InterPro" id="IPR000719">
    <property type="entry name" value="Prot_kinase_dom"/>
</dbReference>
<evidence type="ECO:0000256" key="5">
    <source>
        <dbReference type="PROSITE-ProRule" id="PRU10141"/>
    </source>
</evidence>
<dbReference type="PROSITE" id="PS50011">
    <property type="entry name" value="PROTEIN_KINASE_DOM"/>
    <property type="match status" value="1"/>
</dbReference>
<dbReference type="SUPFAM" id="SSF50998">
    <property type="entry name" value="Quinoprotein alcohol dehydrogenase-like"/>
    <property type="match status" value="1"/>
</dbReference>
<dbReference type="RefSeq" id="WP_345087352.1">
    <property type="nucleotide sequence ID" value="NZ_BAAAWG010000013.1"/>
</dbReference>
<dbReference type="Pfam" id="PF13360">
    <property type="entry name" value="PQQ_2"/>
    <property type="match status" value="1"/>
</dbReference>
<dbReference type="Gene3D" id="3.30.200.20">
    <property type="entry name" value="Phosphorylase Kinase, domain 1"/>
    <property type="match status" value="1"/>
</dbReference>
<dbReference type="InterPro" id="IPR018391">
    <property type="entry name" value="PQQ_b-propeller_rpt"/>
</dbReference>
<dbReference type="Proteomes" id="UP001596241">
    <property type="component" value="Unassembled WGS sequence"/>
</dbReference>
<proteinExistence type="predicted"/>
<evidence type="ECO:0000313" key="7">
    <source>
        <dbReference type="EMBL" id="MFC5892213.1"/>
    </source>
</evidence>
<dbReference type="EMBL" id="JBHSPW010000002">
    <property type="protein sequence ID" value="MFC5892213.1"/>
    <property type="molecule type" value="Genomic_DNA"/>
</dbReference>
<reference evidence="8" key="1">
    <citation type="journal article" date="2019" name="Int. J. Syst. Evol. Microbiol.">
        <title>The Global Catalogue of Microorganisms (GCM) 10K type strain sequencing project: providing services to taxonomists for standard genome sequencing and annotation.</title>
        <authorList>
            <consortium name="The Broad Institute Genomics Platform"/>
            <consortium name="The Broad Institute Genome Sequencing Center for Infectious Disease"/>
            <person name="Wu L."/>
            <person name="Ma J."/>
        </authorList>
    </citation>
    <scope>NUCLEOTIDE SEQUENCE [LARGE SCALE GENOMIC DNA]</scope>
    <source>
        <strain evidence="8">CGMCC 1.15809</strain>
    </source>
</reference>
<dbReference type="InterPro" id="IPR011009">
    <property type="entry name" value="Kinase-like_dom_sf"/>
</dbReference>
<feature type="binding site" evidence="5">
    <location>
        <position position="43"/>
    </location>
    <ligand>
        <name>ATP</name>
        <dbReference type="ChEBI" id="CHEBI:30616"/>
    </ligand>
</feature>
<feature type="domain" description="Protein kinase" evidence="6">
    <location>
        <begin position="15"/>
        <end position="268"/>
    </location>
</feature>
<dbReference type="GO" id="GO:0016301">
    <property type="term" value="F:kinase activity"/>
    <property type="evidence" value="ECO:0007669"/>
    <property type="project" value="UniProtKB-KW"/>
</dbReference>
<protein>
    <submittedName>
        <fullName evidence="7">Protein kinase</fullName>
    </submittedName>
</protein>
<dbReference type="Gene3D" id="1.10.510.10">
    <property type="entry name" value="Transferase(Phosphotransferase) domain 1"/>
    <property type="match status" value="1"/>
</dbReference>
<dbReference type="PROSITE" id="PS00108">
    <property type="entry name" value="PROTEIN_KINASE_ST"/>
    <property type="match status" value="1"/>
</dbReference>
<evidence type="ECO:0000256" key="1">
    <source>
        <dbReference type="ARBA" id="ARBA00022679"/>
    </source>
</evidence>
<evidence type="ECO:0000259" key="6">
    <source>
        <dbReference type="PROSITE" id="PS50011"/>
    </source>
</evidence>
<name>A0ABW1FFE0_9ACTN</name>
<dbReference type="InterPro" id="IPR011047">
    <property type="entry name" value="Quinoprotein_ADH-like_sf"/>
</dbReference>
<organism evidence="7 8">
    <name type="scientific">Streptomyces ramulosus</name>
    <dbReference type="NCBI Taxonomy" id="47762"/>
    <lineage>
        <taxon>Bacteria</taxon>
        <taxon>Bacillati</taxon>
        <taxon>Actinomycetota</taxon>
        <taxon>Actinomycetes</taxon>
        <taxon>Kitasatosporales</taxon>
        <taxon>Streptomycetaceae</taxon>
        <taxon>Streptomyces</taxon>
    </lineage>
</organism>
<dbReference type="InterPro" id="IPR017441">
    <property type="entry name" value="Protein_kinase_ATP_BS"/>
</dbReference>
<dbReference type="InterPro" id="IPR002372">
    <property type="entry name" value="PQQ_rpt_dom"/>
</dbReference>
<accession>A0ABW1FFE0</accession>